<accession>A0ABU9C900</accession>
<dbReference type="Proteomes" id="UP001379945">
    <property type="component" value="Unassembled WGS sequence"/>
</dbReference>
<feature type="transmembrane region" description="Helical" evidence="1">
    <location>
        <begin position="47"/>
        <end position="67"/>
    </location>
</feature>
<reference evidence="3 4" key="1">
    <citation type="submission" date="2024-04" db="EMBL/GenBank/DDBJ databases">
        <title>Novel species of the genus Ideonella isolated from streams.</title>
        <authorList>
            <person name="Lu H."/>
        </authorList>
    </citation>
    <scope>NUCLEOTIDE SEQUENCE [LARGE SCALE GENOMIC DNA]</scope>
    <source>
        <strain evidence="3 4">LYT19W</strain>
    </source>
</reference>
<proteinExistence type="predicted"/>
<feature type="domain" description="YiaAB two helix" evidence="2">
    <location>
        <begin position="17"/>
        <end position="69"/>
    </location>
</feature>
<evidence type="ECO:0000313" key="3">
    <source>
        <dbReference type="EMBL" id="MEK8048356.1"/>
    </source>
</evidence>
<feature type="domain" description="YiaAB two helix" evidence="2">
    <location>
        <begin position="80"/>
        <end position="132"/>
    </location>
</feature>
<keyword evidence="1" id="KW-0812">Transmembrane</keyword>
<evidence type="ECO:0000256" key="1">
    <source>
        <dbReference type="SAM" id="Phobius"/>
    </source>
</evidence>
<feature type="transmembrane region" description="Helical" evidence="1">
    <location>
        <begin position="106"/>
        <end position="127"/>
    </location>
</feature>
<name>A0ABU9C900_9BURK</name>
<organism evidence="3 4">
    <name type="scientific">Ideonella margarita</name>
    <dbReference type="NCBI Taxonomy" id="2984191"/>
    <lineage>
        <taxon>Bacteria</taxon>
        <taxon>Pseudomonadati</taxon>
        <taxon>Pseudomonadota</taxon>
        <taxon>Betaproteobacteria</taxon>
        <taxon>Burkholderiales</taxon>
        <taxon>Sphaerotilaceae</taxon>
        <taxon>Ideonella</taxon>
    </lineage>
</organism>
<dbReference type="InterPro" id="IPR038972">
    <property type="entry name" value="YiaA-like"/>
</dbReference>
<sequence length="153" mass="17272">MSADAYPTHVRRDTAAWRLQVWVSFGLAVSLCAIGLAWLPGDDLDRAFMVMGYVFCLSTAFGLSKFIRDNQGRSVDTPMWRLVVWSGFFLAMGLTGWGLWRMSIQPVWKAYLLVAWLFLISSVFTLAKTLRDAYDADLMAAHLAGRREASRQV</sequence>
<comment type="caution">
    <text evidence="3">The sequence shown here is derived from an EMBL/GenBank/DDBJ whole genome shotgun (WGS) entry which is preliminary data.</text>
</comment>
<evidence type="ECO:0000259" key="2">
    <source>
        <dbReference type="Pfam" id="PF05360"/>
    </source>
</evidence>
<dbReference type="EMBL" id="JBBUTI010000016">
    <property type="protein sequence ID" value="MEK8048356.1"/>
    <property type="molecule type" value="Genomic_DNA"/>
</dbReference>
<dbReference type="InterPro" id="IPR008024">
    <property type="entry name" value="YiaAB"/>
</dbReference>
<dbReference type="PANTHER" id="PTHR37290">
    <property type="entry name" value="INNER MEMBRANE PROTEIN YIAA-RELATED"/>
    <property type="match status" value="1"/>
</dbReference>
<feature type="transmembrane region" description="Helical" evidence="1">
    <location>
        <begin position="79"/>
        <end position="100"/>
    </location>
</feature>
<dbReference type="Pfam" id="PF05360">
    <property type="entry name" value="YiaAB"/>
    <property type="match status" value="2"/>
</dbReference>
<protein>
    <submittedName>
        <fullName evidence="3">YiaA/YiaB family inner membrane protein</fullName>
    </submittedName>
</protein>
<keyword evidence="1" id="KW-1133">Transmembrane helix</keyword>
<evidence type="ECO:0000313" key="4">
    <source>
        <dbReference type="Proteomes" id="UP001379945"/>
    </source>
</evidence>
<gene>
    <name evidence="3" type="ORF">AACH00_18530</name>
</gene>
<dbReference type="PANTHER" id="PTHR37290:SF1">
    <property type="entry name" value="INNER MEMBRANE PROTEIN YIAA"/>
    <property type="match status" value="1"/>
</dbReference>
<feature type="transmembrane region" description="Helical" evidence="1">
    <location>
        <begin position="21"/>
        <end position="41"/>
    </location>
</feature>
<dbReference type="RefSeq" id="WP_341400668.1">
    <property type="nucleotide sequence ID" value="NZ_JBBUTI010000016.1"/>
</dbReference>
<keyword evidence="4" id="KW-1185">Reference proteome</keyword>
<keyword evidence="1" id="KW-0472">Membrane</keyword>